<name>A0A5B7GJ65_PORTR</name>
<sequence length="142" mass="15895">MKSILPSPPPSEAFHHLHSLPAHTARTAPPPTQPPTAAPPPGVSVAPPRYHFLFIGRDLKLINDINTPGALHSRHTLDDFIHLFLSFLCFYFNILTRKTVCVRLKRDSKVCPSLALLLLEEEHSTNYDSVAPRRSARHARPL</sequence>
<evidence type="ECO:0000313" key="2">
    <source>
        <dbReference type="EMBL" id="MPC57088.1"/>
    </source>
</evidence>
<protein>
    <submittedName>
        <fullName evidence="2">Uncharacterized protein</fullName>
    </submittedName>
</protein>
<keyword evidence="3" id="KW-1185">Reference proteome</keyword>
<gene>
    <name evidence="2" type="ORF">E2C01_051061</name>
</gene>
<feature type="compositionally biased region" description="Pro residues" evidence="1">
    <location>
        <begin position="28"/>
        <end position="42"/>
    </location>
</feature>
<reference evidence="2 3" key="1">
    <citation type="submission" date="2019-05" db="EMBL/GenBank/DDBJ databases">
        <title>Another draft genome of Portunus trituberculatus and its Hox gene families provides insights of decapod evolution.</title>
        <authorList>
            <person name="Jeong J.-H."/>
            <person name="Song I."/>
            <person name="Kim S."/>
            <person name="Choi T."/>
            <person name="Kim D."/>
            <person name="Ryu S."/>
            <person name="Kim W."/>
        </authorList>
    </citation>
    <scope>NUCLEOTIDE SEQUENCE [LARGE SCALE GENOMIC DNA]</scope>
    <source>
        <tissue evidence="2">Muscle</tissue>
    </source>
</reference>
<proteinExistence type="predicted"/>
<dbReference type="EMBL" id="VSRR010014495">
    <property type="protein sequence ID" value="MPC57088.1"/>
    <property type="molecule type" value="Genomic_DNA"/>
</dbReference>
<dbReference type="AlphaFoldDB" id="A0A5B7GJ65"/>
<comment type="caution">
    <text evidence="2">The sequence shown here is derived from an EMBL/GenBank/DDBJ whole genome shotgun (WGS) entry which is preliminary data.</text>
</comment>
<dbReference type="Proteomes" id="UP000324222">
    <property type="component" value="Unassembled WGS sequence"/>
</dbReference>
<feature type="region of interest" description="Disordered" evidence="1">
    <location>
        <begin position="23"/>
        <end position="44"/>
    </location>
</feature>
<organism evidence="2 3">
    <name type="scientific">Portunus trituberculatus</name>
    <name type="common">Swimming crab</name>
    <name type="synonym">Neptunus trituberculatus</name>
    <dbReference type="NCBI Taxonomy" id="210409"/>
    <lineage>
        <taxon>Eukaryota</taxon>
        <taxon>Metazoa</taxon>
        <taxon>Ecdysozoa</taxon>
        <taxon>Arthropoda</taxon>
        <taxon>Crustacea</taxon>
        <taxon>Multicrustacea</taxon>
        <taxon>Malacostraca</taxon>
        <taxon>Eumalacostraca</taxon>
        <taxon>Eucarida</taxon>
        <taxon>Decapoda</taxon>
        <taxon>Pleocyemata</taxon>
        <taxon>Brachyura</taxon>
        <taxon>Eubrachyura</taxon>
        <taxon>Portunoidea</taxon>
        <taxon>Portunidae</taxon>
        <taxon>Portuninae</taxon>
        <taxon>Portunus</taxon>
    </lineage>
</organism>
<evidence type="ECO:0000256" key="1">
    <source>
        <dbReference type="SAM" id="MobiDB-lite"/>
    </source>
</evidence>
<accession>A0A5B7GJ65</accession>
<evidence type="ECO:0000313" key="3">
    <source>
        <dbReference type="Proteomes" id="UP000324222"/>
    </source>
</evidence>